<evidence type="ECO:0000313" key="2">
    <source>
        <dbReference type="Proteomes" id="UP000243084"/>
    </source>
</evidence>
<organism evidence="1 2">
    <name type="scientific">Geopseudomonas sagittaria</name>
    <dbReference type="NCBI Taxonomy" id="1135990"/>
    <lineage>
        <taxon>Bacteria</taxon>
        <taxon>Pseudomonadati</taxon>
        <taxon>Pseudomonadota</taxon>
        <taxon>Gammaproteobacteria</taxon>
        <taxon>Pseudomonadales</taxon>
        <taxon>Pseudomonadaceae</taxon>
        <taxon>Geopseudomonas</taxon>
    </lineage>
</organism>
<evidence type="ECO:0000313" key="1">
    <source>
        <dbReference type="EMBL" id="SFQ45853.1"/>
    </source>
</evidence>
<dbReference type="Proteomes" id="UP000243084">
    <property type="component" value="Unassembled WGS sequence"/>
</dbReference>
<protein>
    <recommendedName>
        <fullName evidence="3">N-acetyltransferase domain-containing protein</fullName>
    </recommendedName>
</protein>
<gene>
    <name evidence="1" type="ORF">SAMN05216229_12312</name>
</gene>
<evidence type="ECO:0008006" key="3">
    <source>
        <dbReference type="Google" id="ProtNLM"/>
    </source>
</evidence>
<dbReference type="RefSeq" id="WP_139231094.1">
    <property type="nucleotide sequence ID" value="NZ_FOXM01000023.1"/>
</dbReference>
<accession>A0A1I5YNT4</accession>
<dbReference type="OrthoDB" id="6711434at2"/>
<dbReference type="AlphaFoldDB" id="A0A1I5YNT4"/>
<name>A0A1I5YNT4_9GAMM</name>
<keyword evidence="2" id="KW-1185">Reference proteome</keyword>
<reference evidence="2" key="1">
    <citation type="submission" date="2016-10" db="EMBL/GenBank/DDBJ databases">
        <authorList>
            <person name="Varghese N."/>
            <person name="Submissions S."/>
        </authorList>
    </citation>
    <scope>NUCLEOTIDE SEQUENCE [LARGE SCALE GENOMIC DNA]</scope>
    <source>
        <strain evidence="2">JCM 18195</strain>
    </source>
</reference>
<sequence length="155" mass="17247">MARAEVLPIHESDVEAVAAIVRQADRDEIEEALQVPIAQAIRDGMDGHKASKIVVDGDVVAVFGDAPHSEGIGVPWLISTVHVERHPRAFLDVCRPEVAEMLTRSPLLTNFVDARNTVAIRWLQWLGFTFEPPAPYGPLGLPFRQFWMRGAHVHQ</sequence>
<proteinExistence type="predicted"/>
<dbReference type="EMBL" id="FOXM01000023">
    <property type="protein sequence ID" value="SFQ45853.1"/>
    <property type="molecule type" value="Genomic_DNA"/>
</dbReference>